<dbReference type="Pfam" id="PF08282">
    <property type="entry name" value="Hydrolase_3"/>
    <property type="match status" value="1"/>
</dbReference>
<keyword evidence="2" id="KW-1185">Reference proteome</keyword>
<proteinExistence type="predicted"/>
<dbReference type="Proteomes" id="UP001387364">
    <property type="component" value="Chromosome"/>
</dbReference>
<evidence type="ECO:0000313" key="2">
    <source>
        <dbReference type="Proteomes" id="UP001387364"/>
    </source>
</evidence>
<sequence>MAYRLLAMNVLGAFSQNKGRVSKATKEAIEYAHKKKVSILLFSEREYAFVKRIAKALHSESSLVTHNGAYVTSNQQKPMYIQRISEDDTFDLIQFLESFDCQITLENENFSVSNKGKLPTTLVKRAIWQRTQKFLYSQYFVNSLEEHLLEERISPLSIQGVFHNSEERNEALQALNNMFDNVHFISRDRNKIEIVAAGVSKWNSIVYVAEQLGISRSEIAVIGISEDDKEAVQQAGMGIALGNADTKVKEAADWVTRTNKEEGIAYVVKELLRHQRKNAIEEMNKVD</sequence>
<dbReference type="Gene3D" id="3.30.1240.10">
    <property type="match status" value="1"/>
</dbReference>
<evidence type="ECO:0000313" key="1">
    <source>
        <dbReference type="EMBL" id="WXB93930.1"/>
    </source>
</evidence>
<dbReference type="Gene3D" id="3.40.50.1000">
    <property type="entry name" value="HAD superfamily/HAD-like"/>
    <property type="match status" value="1"/>
</dbReference>
<reference evidence="1 2" key="1">
    <citation type="submission" date="2024-02" db="EMBL/GenBank/DDBJ databases">
        <title>Seven novel Bacillus-like species.</title>
        <authorList>
            <person name="Liu G."/>
        </authorList>
    </citation>
    <scope>NUCLEOTIDE SEQUENCE [LARGE SCALE GENOMIC DNA]</scope>
    <source>
        <strain evidence="1 2">FJAT-52991</strain>
    </source>
</reference>
<organism evidence="1 2">
    <name type="scientific">Bacillus kandeliae</name>
    <dbReference type="NCBI Taxonomy" id="3129297"/>
    <lineage>
        <taxon>Bacteria</taxon>
        <taxon>Bacillati</taxon>
        <taxon>Bacillota</taxon>
        <taxon>Bacilli</taxon>
        <taxon>Bacillales</taxon>
        <taxon>Bacillaceae</taxon>
        <taxon>Bacillus</taxon>
    </lineage>
</organism>
<dbReference type="SUPFAM" id="SSF56784">
    <property type="entry name" value="HAD-like"/>
    <property type="match status" value="1"/>
</dbReference>
<protein>
    <submittedName>
        <fullName evidence="1">HAD family hydrolase</fullName>
        <ecNumber evidence="1">3.-.-.-</ecNumber>
    </submittedName>
</protein>
<dbReference type="PANTHER" id="PTHR10000">
    <property type="entry name" value="PHOSPHOSERINE PHOSPHATASE"/>
    <property type="match status" value="1"/>
</dbReference>
<dbReference type="PANTHER" id="PTHR10000:SF50">
    <property type="entry name" value="STRESS RESPONSE PROTEIN YHAX"/>
    <property type="match status" value="1"/>
</dbReference>
<dbReference type="InterPro" id="IPR036412">
    <property type="entry name" value="HAD-like_sf"/>
</dbReference>
<dbReference type="EC" id="3.-.-.-" evidence="1"/>
<dbReference type="RefSeq" id="WP_338753482.1">
    <property type="nucleotide sequence ID" value="NZ_CP147404.1"/>
</dbReference>
<gene>
    <name evidence="1" type="ORF">WDJ61_04680</name>
</gene>
<dbReference type="EMBL" id="CP147404">
    <property type="protein sequence ID" value="WXB93930.1"/>
    <property type="molecule type" value="Genomic_DNA"/>
</dbReference>
<name>A0ABZ2N9G2_9BACI</name>
<accession>A0ABZ2N9G2</accession>
<dbReference type="GO" id="GO:0016787">
    <property type="term" value="F:hydrolase activity"/>
    <property type="evidence" value="ECO:0007669"/>
    <property type="project" value="UniProtKB-KW"/>
</dbReference>
<keyword evidence="1" id="KW-0378">Hydrolase</keyword>
<dbReference type="InterPro" id="IPR023214">
    <property type="entry name" value="HAD_sf"/>
</dbReference>